<protein>
    <submittedName>
        <fullName evidence="2">Uncharacterized protein</fullName>
    </submittedName>
</protein>
<dbReference type="AlphaFoldDB" id="A0A0J8RKS5"/>
<accession>A0A0J8RKS5</accession>
<name>A0A0J8RKS5_COCIT</name>
<evidence type="ECO:0000313" key="2">
    <source>
        <dbReference type="EMBL" id="KMU85241.1"/>
    </source>
</evidence>
<reference evidence="3" key="1">
    <citation type="journal article" date="2010" name="Genome Res.">
        <title>Population genomic sequencing of Coccidioides fungi reveals recent hybridization and transposon control.</title>
        <authorList>
            <person name="Neafsey D.E."/>
            <person name="Barker B.M."/>
            <person name="Sharpton T.J."/>
            <person name="Stajich J.E."/>
            <person name="Park D.J."/>
            <person name="Whiston E."/>
            <person name="Hung C.-Y."/>
            <person name="McMahan C."/>
            <person name="White J."/>
            <person name="Sykes S."/>
            <person name="Heiman D."/>
            <person name="Young S."/>
            <person name="Zeng Q."/>
            <person name="Abouelleil A."/>
            <person name="Aftuck L."/>
            <person name="Bessette D."/>
            <person name="Brown A."/>
            <person name="FitzGerald M."/>
            <person name="Lui A."/>
            <person name="Macdonald J.P."/>
            <person name="Priest M."/>
            <person name="Orbach M.J."/>
            <person name="Galgiani J.N."/>
            <person name="Kirkland T.N."/>
            <person name="Cole G.T."/>
            <person name="Birren B.W."/>
            <person name="Henn M.R."/>
            <person name="Taylor J.W."/>
            <person name="Rounsley S.D."/>
        </authorList>
    </citation>
    <scope>NUCLEOTIDE SEQUENCE [LARGE SCALE GENOMIC DNA]</scope>
    <source>
        <strain evidence="3">H538.4</strain>
    </source>
</reference>
<dbReference type="VEuPathDB" id="FungiDB:CIHG_03025"/>
<feature type="compositionally biased region" description="Basic and acidic residues" evidence="1">
    <location>
        <begin position="58"/>
        <end position="71"/>
    </location>
</feature>
<gene>
    <name evidence="2" type="ORF">CIHG_03025</name>
</gene>
<evidence type="ECO:0000313" key="3">
    <source>
        <dbReference type="Proteomes" id="UP000054563"/>
    </source>
</evidence>
<dbReference type="STRING" id="396776.A0A0J8RKS5"/>
<evidence type="ECO:0000256" key="1">
    <source>
        <dbReference type="SAM" id="MobiDB-lite"/>
    </source>
</evidence>
<dbReference type="EMBL" id="DS016987">
    <property type="protein sequence ID" value="KMU85241.1"/>
    <property type="molecule type" value="Genomic_DNA"/>
</dbReference>
<dbReference type="Proteomes" id="UP000054563">
    <property type="component" value="Unassembled WGS sequence"/>
</dbReference>
<proteinExistence type="predicted"/>
<dbReference type="eggNOG" id="KOG2218">
    <property type="taxonomic scope" value="Eukaryota"/>
</dbReference>
<feature type="region of interest" description="Disordered" evidence="1">
    <location>
        <begin position="58"/>
        <end position="80"/>
    </location>
</feature>
<organism evidence="2 3">
    <name type="scientific">Coccidioides immitis H538.4</name>
    <dbReference type="NCBI Taxonomy" id="396776"/>
    <lineage>
        <taxon>Eukaryota</taxon>
        <taxon>Fungi</taxon>
        <taxon>Dikarya</taxon>
        <taxon>Ascomycota</taxon>
        <taxon>Pezizomycotina</taxon>
        <taxon>Eurotiomycetes</taxon>
        <taxon>Eurotiomycetidae</taxon>
        <taxon>Onygenales</taxon>
        <taxon>Onygenaceae</taxon>
        <taxon>Coccidioides</taxon>
    </lineage>
</organism>
<sequence length="80" mass="9083">MARRVTPGRRSTTPSMTEYLNENIQTVADLQSLDSLLESLQKQQELQKQQLREAEEILSKATEASKQHTETVPKTGRSLQ</sequence>